<dbReference type="EMBL" id="QZWH01000066">
    <property type="protein sequence ID" value="RJT17794.1"/>
    <property type="molecule type" value="Genomic_DNA"/>
</dbReference>
<sequence length="78" mass="8823">MQRMVADWFGIVELSDGINAAACWEQLAVMPERSVPCDMLQVLPTRLCTELTGTHSRVLYTPAHYLSNLDYRLVRPAT</sequence>
<reference evidence="2 3" key="1">
    <citation type="submission" date="2018-09" db="EMBL/GenBank/DDBJ databases">
        <title>Draft genome sequence of Buttiauxella izardii CCUG 35510T.</title>
        <authorList>
            <person name="Salva-Serra F."/>
            <person name="Marathe N."/>
            <person name="Moore E."/>
            <person name="Stadler-Svensson L."/>
            <person name="Engstrom-Jakobsson H."/>
        </authorList>
    </citation>
    <scope>NUCLEOTIDE SEQUENCE [LARGE SCALE GENOMIC DNA]</scope>
    <source>
        <strain evidence="2 3">CCUG 35510</strain>
    </source>
</reference>
<dbReference type="InterPro" id="IPR009694">
    <property type="entry name" value="DUF1281"/>
</dbReference>
<dbReference type="Proteomes" id="UP000276295">
    <property type="component" value="Unassembled WGS sequence"/>
</dbReference>
<evidence type="ECO:0000313" key="2">
    <source>
        <dbReference type="EMBL" id="RJT17794.1"/>
    </source>
</evidence>
<dbReference type="AlphaFoldDB" id="A0A3A5JLK1"/>
<accession>A0A3A5JLK1</accession>
<dbReference type="SUPFAM" id="SSF160940">
    <property type="entry name" value="Api92-like"/>
    <property type="match status" value="1"/>
</dbReference>
<evidence type="ECO:0000313" key="3">
    <source>
        <dbReference type="Proteomes" id="UP000276295"/>
    </source>
</evidence>
<feature type="domain" description="DUF1281" evidence="1">
    <location>
        <begin position="1"/>
        <end position="59"/>
    </location>
</feature>
<name>A0A3A5JLK1_9ENTR</name>
<gene>
    <name evidence="2" type="ORF">D6029_21545</name>
</gene>
<evidence type="ECO:0000259" key="1">
    <source>
        <dbReference type="Pfam" id="PF06924"/>
    </source>
</evidence>
<comment type="caution">
    <text evidence="2">The sequence shown here is derived from an EMBL/GenBank/DDBJ whole genome shotgun (WGS) entry which is preliminary data.</text>
</comment>
<dbReference type="InterPro" id="IPR023136">
    <property type="entry name" value="Api92-like_dom_sf"/>
</dbReference>
<proteinExistence type="predicted"/>
<dbReference type="Gene3D" id="1.10.3530.10">
    <property type="entry name" value="Api92-like"/>
    <property type="match status" value="1"/>
</dbReference>
<protein>
    <recommendedName>
        <fullName evidence="1">DUF1281 domain-containing protein</fullName>
    </recommendedName>
</protein>
<keyword evidence="3" id="KW-1185">Reference proteome</keyword>
<dbReference type="Pfam" id="PF06924">
    <property type="entry name" value="DUF1281"/>
    <property type="match status" value="1"/>
</dbReference>
<organism evidence="2 3">
    <name type="scientific">Buttiauxella izardii</name>
    <dbReference type="NCBI Taxonomy" id="82991"/>
    <lineage>
        <taxon>Bacteria</taxon>
        <taxon>Pseudomonadati</taxon>
        <taxon>Pseudomonadota</taxon>
        <taxon>Gammaproteobacteria</taxon>
        <taxon>Enterobacterales</taxon>
        <taxon>Enterobacteriaceae</taxon>
        <taxon>Buttiauxella</taxon>
    </lineage>
</organism>